<comment type="caution">
    <text evidence="1">The sequence shown here is derived from an EMBL/GenBank/DDBJ whole genome shotgun (WGS) entry which is preliminary data.</text>
</comment>
<evidence type="ECO:0000313" key="1">
    <source>
        <dbReference type="EMBL" id="EJZ43754.1"/>
    </source>
</evidence>
<gene>
    <name evidence="1" type="primary">ndpA</name>
    <name evidence="1" type="ORF">LEP1GSC178_2348</name>
</gene>
<keyword evidence="2" id="KW-1185">Reference proteome</keyword>
<reference evidence="1 2" key="1">
    <citation type="submission" date="2012-08" db="EMBL/GenBank/DDBJ databases">
        <authorList>
            <person name="Harkins D.M."/>
            <person name="Durkin A.S."/>
            <person name="Selengut J.D."/>
            <person name="Sanka R."/>
            <person name="DePew J."/>
            <person name="Purushe J."/>
            <person name="Matthias M.A."/>
            <person name="Vinetz J.M."/>
            <person name="Sutton G.G."/>
            <person name="Nelson W.C."/>
            <person name="Fouts D.E."/>
        </authorList>
    </citation>
    <scope>NUCLEOTIDE SEQUENCE [LARGE SCALE GENOMIC DNA]</scope>
    <source>
        <strain evidence="1 2">MMD4847</strain>
    </source>
</reference>
<sequence>MKSIFRKTRKPSSNFRCFRSASRLLRNSRLACGTFRFVTRLAEQVSRQVLADSRNVGTPWSLGVSLRNIIMKLEDAIIHWVPNKNSESAFELSENTSLLFDSKFWGKKIEESILKNYTIEVQDIPETPSTVIQNIRLLKFAKQQDFIKYSQRIATILYSAQSKHGISDGFLIFFRGERNDKSFVCMLKLEGMQGSEADFNKQRKAYEMKSLEKVLITNKTKVFKMAFFEFDDGHLMHTYVMDDQINRQEVSKFWLVRFLGCRYPQTTEYYTHAFYEFIVKFAGNKRIDSKESLKILSGLYAELNNNNKTLSLAKFAEEYIPPTALAEFNSESSKTDVPQAKFPKSVNAKLKKLINIRKLTLEEGITIQVPQESLDSKKIIRIEEIKGERFLILKSKIIKESPSK</sequence>
<proteinExistence type="predicted"/>
<dbReference type="Proteomes" id="UP000018720">
    <property type="component" value="Unassembled WGS sequence"/>
</dbReference>
<dbReference type="InterPro" id="IPR007358">
    <property type="entry name" value="Nucleoid_associated_NdpA"/>
</dbReference>
<protein>
    <submittedName>
        <fullName evidence="1">Nucleoid-associated protein NdpA</fullName>
    </submittedName>
</protein>
<name>A0ABN0HDN6_9LEPT</name>
<evidence type="ECO:0000313" key="2">
    <source>
        <dbReference type="Proteomes" id="UP000018720"/>
    </source>
</evidence>
<dbReference type="EMBL" id="AHOM02000001">
    <property type="protein sequence ID" value="EJZ43754.1"/>
    <property type="molecule type" value="Genomic_DNA"/>
</dbReference>
<dbReference type="Pfam" id="PF04245">
    <property type="entry name" value="NA37"/>
    <property type="match status" value="1"/>
</dbReference>
<organism evidence="1 2">
    <name type="scientific">Leptospira licerasiae str. MMD4847</name>
    <dbReference type="NCBI Taxonomy" id="1049971"/>
    <lineage>
        <taxon>Bacteria</taxon>
        <taxon>Pseudomonadati</taxon>
        <taxon>Spirochaetota</taxon>
        <taxon>Spirochaetia</taxon>
        <taxon>Leptospirales</taxon>
        <taxon>Leptospiraceae</taxon>
        <taxon>Leptospira</taxon>
    </lineage>
</organism>
<accession>A0ABN0HDN6</accession>